<dbReference type="Gene3D" id="1.10.8.430">
    <property type="entry name" value="Helical domain of apoptotic protease-activating factors"/>
    <property type="match status" value="1"/>
</dbReference>
<dbReference type="PANTHER" id="PTHR23155:SF1193">
    <property type="entry name" value="DISEASE RESISTANCE PROTEIN RPP13-RELATED"/>
    <property type="match status" value="1"/>
</dbReference>
<feature type="domain" description="Disease resistance protein winged helix" evidence="6">
    <location>
        <begin position="390"/>
        <end position="432"/>
    </location>
</feature>
<dbReference type="Pfam" id="PF00931">
    <property type="entry name" value="NB-ARC"/>
    <property type="match status" value="1"/>
</dbReference>
<gene>
    <name evidence="7" type="ORF">PIB30_035962</name>
</gene>
<name>A0ABU6RDU1_9FABA</name>
<dbReference type="InterPro" id="IPR038005">
    <property type="entry name" value="RX-like_CC"/>
</dbReference>
<evidence type="ECO:0000313" key="8">
    <source>
        <dbReference type="Proteomes" id="UP001341840"/>
    </source>
</evidence>
<dbReference type="Pfam" id="PF18052">
    <property type="entry name" value="Rx_N"/>
    <property type="match status" value="1"/>
</dbReference>
<comment type="caution">
    <text evidence="7">The sequence shown here is derived from an EMBL/GenBank/DDBJ whole genome shotgun (WGS) entry which is preliminary data.</text>
</comment>
<dbReference type="Pfam" id="PF23559">
    <property type="entry name" value="WHD_DRP"/>
    <property type="match status" value="1"/>
</dbReference>
<organism evidence="7 8">
    <name type="scientific">Stylosanthes scabra</name>
    <dbReference type="NCBI Taxonomy" id="79078"/>
    <lineage>
        <taxon>Eukaryota</taxon>
        <taxon>Viridiplantae</taxon>
        <taxon>Streptophyta</taxon>
        <taxon>Embryophyta</taxon>
        <taxon>Tracheophyta</taxon>
        <taxon>Spermatophyta</taxon>
        <taxon>Magnoliopsida</taxon>
        <taxon>eudicotyledons</taxon>
        <taxon>Gunneridae</taxon>
        <taxon>Pentapetalae</taxon>
        <taxon>rosids</taxon>
        <taxon>fabids</taxon>
        <taxon>Fabales</taxon>
        <taxon>Fabaceae</taxon>
        <taxon>Papilionoideae</taxon>
        <taxon>50 kb inversion clade</taxon>
        <taxon>dalbergioids sensu lato</taxon>
        <taxon>Dalbergieae</taxon>
        <taxon>Pterocarpus clade</taxon>
        <taxon>Stylosanthes</taxon>
    </lineage>
</organism>
<dbReference type="EMBL" id="JASCZI010030382">
    <property type="protein sequence ID" value="MED6122041.1"/>
    <property type="molecule type" value="Genomic_DNA"/>
</dbReference>
<keyword evidence="8" id="KW-1185">Reference proteome</keyword>
<evidence type="ECO:0000256" key="1">
    <source>
        <dbReference type="ARBA" id="ARBA00022737"/>
    </source>
</evidence>
<dbReference type="PANTHER" id="PTHR23155">
    <property type="entry name" value="DISEASE RESISTANCE PROTEIN RP"/>
    <property type="match status" value="1"/>
</dbReference>
<feature type="domain" description="NB-ARC" evidence="4">
    <location>
        <begin position="185"/>
        <end position="345"/>
    </location>
</feature>
<dbReference type="InterPro" id="IPR042197">
    <property type="entry name" value="Apaf_helical"/>
</dbReference>
<sequence length="433" mass="50177">MADTVISFVLDNLSQLIAREANLLCGVDDRVKSLHSELRMINVLLKTFDGETKKEIEKEVFSQIRDVAHEAEDVIDTFVVNMAIQKRRTKLGRMLHGFDHAKLLHDVAEKIDTIKATNNEIKDNKIKFTDIFQHETDSSLAREDEEKLLLLHKRRRNVEEHDVVGFVRESNEVIQLLEEESSESKTTLARKVYNSDEVKSYFNRRAWVYVSNDCRVKELLIDLIQCLMPNPEYKNGRKKKGKKQKGIEKPGDLSNLGVDELKLMVRNFLAMKRYLVVLDDLWKTQDWDELQDAFPNDNNGSKILITRRLKEVASHTSPCPPYYLQLLGDDESWELFSRKVFQGKECPSEIEHLGKQMVKSCEGLPLSIVVLAGYDNLPTRLKPCFLYLGMYPEDFKIPVRPLLQKWVAEGFIQQTGMRYAEDVAEDYLYELTD</sequence>
<dbReference type="InterPro" id="IPR036388">
    <property type="entry name" value="WH-like_DNA-bd_sf"/>
</dbReference>
<dbReference type="InterPro" id="IPR041118">
    <property type="entry name" value="Rx_N"/>
</dbReference>
<dbReference type="InterPro" id="IPR002182">
    <property type="entry name" value="NB-ARC"/>
</dbReference>
<evidence type="ECO:0000259" key="4">
    <source>
        <dbReference type="Pfam" id="PF00931"/>
    </source>
</evidence>
<keyword evidence="2" id="KW-0547">Nucleotide-binding</keyword>
<dbReference type="Gene3D" id="3.40.50.300">
    <property type="entry name" value="P-loop containing nucleotide triphosphate hydrolases"/>
    <property type="match status" value="1"/>
</dbReference>
<evidence type="ECO:0000259" key="6">
    <source>
        <dbReference type="Pfam" id="PF23559"/>
    </source>
</evidence>
<accession>A0ABU6RDU1</accession>
<protein>
    <submittedName>
        <fullName evidence="7">Uncharacterized protein</fullName>
    </submittedName>
</protein>
<keyword evidence="3" id="KW-0611">Plant defense</keyword>
<dbReference type="InterPro" id="IPR044974">
    <property type="entry name" value="Disease_R_plants"/>
</dbReference>
<keyword evidence="1" id="KW-0677">Repeat</keyword>
<reference evidence="7 8" key="1">
    <citation type="journal article" date="2023" name="Plants (Basel)">
        <title>Bridging the Gap: Combining Genomics and Transcriptomics Approaches to Understand Stylosanthes scabra, an Orphan Legume from the Brazilian Caatinga.</title>
        <authorList>
            <person name="Ferreira-Neto J.R.C."/>
            <person name="da Silva M.D."/>
            <person name="Binneck E."/>
            <person name="de Melo N.F."/>
            <person name="da Silva R.H."/>
            <person name="de Melo A.L.T.M."/>
            <person name="Pandolfi V."/>
            <person name="Bustamante F.O."/>
            <person name="Brasileiro-Vidal A.C."/>
            <person name="Benko-Iseppon A.M."/>
        </authorList>
    </citation>
    <scope>NUCLEOTIDE SEQUENCE [LARGE SCALE GENOMIC DNA]</scope>
    <source>
        <tissue evidence="7">Leaves</tissue>
    </source>
</reference>
<evidence type="ECO:0000256" key="2">
    <source>
        <dbReference type="ARBA" id="ARBA00022741"/>
    </source>
</evidence>
<dbReference type="InterPro" id="IPR058922">
    <property type="entry name" value="WHD_DRP"/>
</dbReference>
<feature type="domain" description="Disease resistance N-terminal" evidence="5">
    <location>
        <begin position="5"/>
        <end position="91"/>
    </location>
</feature>
<evidence type="ECO:0000313" key="7">
    <source>
        <dbReference type="EMBL" id="MED6122041.1"/>
    </source>
</evidence>
<dbReference type="Gene3D" id="1.10.10.10">
    <property type="entry name" value="Winged helix-like DNA-binding domain superfamily/Winged helix DNA-binding domain"/>
    <property type="match status" value="1"/>
</dbReference>
<dbReference type="CDD" id="cd14798">
    <property type="entry name" value="RX-CC_like"/>
    <property type="match status" value="1"/>
</dbReference>
<dbReference type="SUPFAM" id="SSF52540">
    <property type="entry name" value="P-loop containing nucleoside triphosphate hydrolases"/>
    <property type="match status" value="1"/>
</dbReference>
<dbReference type="InterPro" id="IPR027417">
    <property type="entry name" value="P-loop_NTPase"/>
</dbReference>
<evidence type="ECO:0000259" key="5">
    <source>
        <dbReference type="Pfam" id="PF18052"/>
    </source>
</evidence>
<evidence type="ECO:0000256" key="3">
    <source>
        <dbReference type="ARBA" id="ARBA00022821"/>
    </source>
</evidence>
<dbReference type="Gene3D" id="1.20.5.4130">
    <property type="match status" value="1"/>
</dbReference>
<proteinExistence type="predicted"/>
<dbReference type="Proteomes" id="UP001341840">
    <property type="component" value="Unassembled WGS sequence"/>
</dbReference>